<dbReference type="InterPro" id="IPR011396">
    <property type="entry name" value="PT_DNA_restrict"/>
</dbReference>
<protein>
    <submittedName>
        <fullName evidence="2">Restriction endonuclease</fullName>
    </submittedName>
</protein>
<dbReference type="PIRSF" id="PIRSF030850">
    <property type="entry name" value="UCP030850"/>
    <property type="match status" value="1"/>
</dbReference>
<reference evidence="2 3" key="1">
    <citation type="submission" date="2018-07" db="EMBL/GenBank/DDBJ databases">
        <title>Genome analysis of Runella aurantiaca.</title>
        <authorList>
            <person name="Yang X."/>
        </authorList>
    </citation>
    <scope>NUCLEOTIDE SEQUENCE [LARGE SCALE GENOMIC DNA]</scope>
    <source>
        <strain evidence="2 3">YX9</strain>
    </source>
</reference>
<gene>
    <name evidence="2" type="ORF">DVG78_04255</name>
</gene>
<dbReference type="RefSeq" id="WP_114459815.1">
    <property type="nucleotide sequence ID" value="NZ_QPIW01000002.1"/>
</dbReference>
<accession>A0A369IG91</accession>
<comment type="caution">
    <text evidence="2">The sequence shown here is derived from an EMBL/GenBank/DDBJ whole genome shotgun (WGS) entry which is preliminary data.</text>
</comment>
<keyword evidence="3" id="KW-1185">Reference proteome</keyword>
<evidence type="ECO:0000313" key="3">
    <source>
        <dbReference type="Proteomes" id="UP000253141"/>
    </source>
</evidence>
<organism evidence="2 3">
    <name type="scientific">Runella aurantiaca</name>
    <dbReference type="NCBI Taxonomy" id="2282308"/>
    <lineage>
        <taxon>Bacteria</taxon>
        <taxon>Pseudomonadati</taxon>
        <taxon>Bacteroidota</taxon>
        <taxon>Cytophagia</taxon>
        <taxon>Cytophagales</taxon>
        <taxon>Spirosomataceae</taxon>
        <taxon>Runella</taxon>
    </lineage>
</organism>
<dbReference type="CDD" id="cd00085">
    <property type="entry name" value="HNHc"/>
    <property type="match status" value="1"/>
</dbReference>
<dbReference type="OrthoDB" id="67788at2"/>
<keyword evidence="2" id="KW-0255">Endonuclease</keyword>
<dbReference type="AlphaFoldDB" id="A0A369IG91"/>
<feature type="domain" description="HNH nuclease" evidence="1">
    <location>
        <begin position="220"/>
        <end position="274"/>
    </location>
</feature>
<keyword evidence="2" id="KW-0540">Nuclease</keyword>
<dbReference type="Proteomes" id="UP000253141">
    <property type="component" value="Unassembled WGS sequence"/>
</dbReference>
<dbReference type="GO" id="GO:0004519">
    <property type="term" value="F:endonuclease activity"/>
    <property type="evidence" value="ECO:0007669"/>
    <property type="project" value="UniProtKB-KW"/>
</dbReference>
<proteinExistence type="predicted"/>
<evidence type="ECO:0000313" key="2">
    <source>
        <dbReference type="EMBL" id="RDB07235.1"/>
    </source>
</evidence>
<evidence type="ECO:0000259" key="1">
    <source>
        <dbReference type="Pfam" id="PF13391"/>
    </source>
</evidence>
<dbReference type="EMBL" id="QPIW01000002">
    <property type="protein sequence ID" value="RDB07235.1"/>
    <property type="molecule type" value="Genomic_DNA"/>
</dbReference>
<keyword evidence="2" id="KW-0378">Hydrolase</keyword>
<dbReference type="Pfam" id="PF13391">
    <property type="entry name" value="HNH_2"/>
    <property type="match status" value="1"/>
</dbReference>
<sequence length="328" mass="38150">MQEVNRVIEYFIHAFTHLRRDSKKGGAPHKPILLLAIIHEYELGRISKNKIFITPELTHSFSVFWNQLVDTDHDQRFALPFYHLSGEKGNWWQLVPNVGCEIWIENPGSMRSFGNLSAAVAYAEIDPNLASLFLIKESRDVLKQMVLKTYFPQKSTQPIENQEDGYLDDLRNEVYEPSAEYKTKLLNLKKRLDPETYQIEVYNRGTVFRREVVKVYNESCCISELRVSALFTITMVDACHIVPFSKDFNNSLNNGIALCPNLHRAFDRGLISVNENYEVILSQSFKENTQSEYSFSKIEGKTIVLPNDKVFWPSLANFEWHRKNVFKR</sequence>
<name>A0A369IG91_9BACT</name>
<dbReference type="InterPro" id="IPR003615">
    <property type="entry name" value="HNH_nuc"/>
</dbReference>